<dbReference type="eggNOG" id="ENOG502S8W8">
    <property type="taxonomic scope" value="Eukaryota"/>
</dbReference>
<dbReference type="AlphaFoldDB" id="A0A0C4DQ28"/>
<dbReference type="STRING" id="644358.A0A0C4DQ28"/>
<evidence type="ECO:0000313" key="2">
    <source>
        <dbReference type="EMBL" id="KLU82897.1"/>
    </source>
</evidence>
<proteinExistence type="predicted"/>
<feature type="domain" description="DJ-1/PfpI" evidence="1">
    <location>
        <begin position="9"/>
        <end position="83"/>
    </location>
</feature>
<evidence type="ECO:0000313" key="3">
    <source>
        <dbReference type="EnsemblFungi" id="MAPG_01965T0"/>
    </source>
</evidence>
<organism evidence="3 4">
    <name type="scientific">Magnaporthiopsis poae (strain ATCC 64411 / 73-15)</name>
    <name type="common">Kentucky bluegrass fungus</name>
    <name type="synonym">Magnaporthe poae</name>
    <dbReference type="NCBI Taxonomy" id="644358"/>
    <lineage>
        <taxon>Eukaryota</taxon>
        <taxon>Fungi</taxon>
        <taxon>Dikarya</taxon>
        <taxon>Ascomycota</taxon>
        <taxon>Pezizomycotina</taxon>
        <taxon>Sordariomycetes</taxon>
        <taxon>Sordariomycetidae</taxon>
        <taxon>Magnaporthales</taxon>
        <taxon>Magnaporthaceae</taxon>
        <taxon>Magnaporthiopsis</taxon>
    </lineage>
</organism>
<dbReference type="OrthoDB" id="543156at2759"/>
<dbReference type="InterPro" id="IPR029062">
    <property type="entry name" value="Class_I_gatase-like"/>
</dbReference>
<dbReference type="PANTHER" id="PTHR43130:SF3">
    <property type="entry name" value="HTH-TYPE TRANSCRIPTIONAL REGULATOR RV1931C"/>
    <property type="match status" value="1"/>
</dbReference>
<dbReference type="PANTHER" id="PTHR43130">
    <property type="entry name" value="ARAC-FAMILY TRANSCRIPTIONAL REGULATOR"/>
    <property type="match status" value="1"/>
</dbReference>
<reference evidence="2" key="1">
    <citation type="submission" date="2010-05" db="EMBL/GenBank/DDBJ databases">
        <title>The Genome Sequence of Magnaporthe poae strain ATCC 64411.</title>
        <authorList>
            <consortium name="The Broad Institute Genome Sequencing Platform"/>
            <consortium name="Broad Institute Genome Sequencing Center for Infectious Disease"/>
            <person name="Ma L.-J."/>
            <person name="Dead R."/>
            <person name="Young S."/>
            <person name="Zeng Q."/>
            <person name="Koehrsen M."/>
            <person name="Alvarado L."/>
            <person name="Berlin A."/>
            <person name="Chapman S.B."/>
            <person name="Chen Z."/>
            <person name="Freedman E."/>
            <person name="Gellesch M."/>
            <person name="Goldberg J."/>
            <person name="Griggs A."/>
            <person name="Gujja S."/>
            <person name="Heilman E.R."/>
            <person name="Heiman D."/>
            <person name="Hepburn T."/>
            <person name="Howarth C."/>
            <person name="Jen D."/>
            <person name="Larson L."/>
            <person name="Mehta T."/>
            <person name="Neiman D."/>
            <person name="Pearson M."/>
            <person name="Roberts A."/>
            <person name="Saif S."/>
            <person name="Shea T."/>
            <person name="Shenoy N."/>
            <person name="Sisk P."/>
            <person name="Stolte C."/>
            <person name="Sykes S."/>
            <person name="Walk T."/>
            <person name="White J."/>
            <person name="Yandava C."/>
            <person name="Haas B."/>
            <person name="Nusbaum C."/>
            <person name="Birren B."/>
        </authorList>
    </citation>
    <scope>NUCLEOTIDE SEQUENCE</scope>
    <source>
        <strain evidence="2">ATCC 64411</strain>
    </source>
</reference>
<dbReference type="EMBL" id="ADBL01000493">
    <property type="status" value="NOT_ANNOTATED_CDS"/>
    <property type="molecule type" value="Genomic_DNA"/>
</dbReference>
<dbReference type="VEuPathDB" id="FungiDB:MAPG_01965"/>
<protein>
    <recommendedName>
        <fullName evidence="1">DJ-1/PfpI domain-containing protein</fullName>
    </recommendedName>
</protein>
<dbReference type="EnsemblFungi" id="MAPG_01965T0">
    <property type="protein sequence ID" value="MAPG_01965T0"/>
    <property type="gene ID" value="MAPG_01965"/>
</dbReference>
<gene>
    <name evidence="2" type="ORF">MAPG_01965</name>
</gene>
<reference evidence="4" key="2">
    <citation type="submission" date="2010-05" db="EMBL/GenBank/DDBJ databases">
        <title>The genome sequence of Magnaporthe poae strain ATCC 64411.</title>
        <authorList>
            <person name="Ma L.-J."/>
            <person name="Dead R."/>
            <person name="Young S."/>
            <person name="Zeng Q."/>
            <person name="Koehrsen M."/>
            <person name="Alvarado L."/>
            <person name="Berlin A."/>
            <person name="Chapman S.B."/>
            <person name="Chen Z."/>
            <person name="Freedman E."/>
            <person name="Gellesch M."/>
            <person name="Goldberg J."/>
            <person name="Griggs A."/>
            <person name="Gujja S."/>
            <person name="Heilman E.R."/>
            <person name="Heiman D."/>
            <person name="Hepburn T."/>
            <person name="Howarth C."/>
            <person name="Jen D."/>
            <person name="Larson L."/>
            <person name="Mehta T."/>
            <person name="Neiman D."/>
            <person name="Pearson M."/>
            <person name="Roberts A."/>
            <person name="Saif S."/>
            <person name="Shea T."/>
            <person name="Shenoy N."/>
            <person name="Sisk P."/>
            <person name="Stolte C."/>
            <person name="Sykes S."/>
            <person name="Walk T."/>
            <person name="White J."/>
            <person name="Yandava C."/>
            <person name="Haas B."/>
            <person name="Nusbaum C."/>
            <person name="Birren B."/>
        </authorList>
    </citation>
    <scope>NUCLEOTIDE SEQUENCE [LARGE SCALE GENOMIC DNA]</scope>
    <source>
        <strain evidence="4">ATCC 64411 / 73-15</strain>
    </source>
</reference>
<dbReference type="Proteomes" id="UP000011715">
    <property type="component" value="Unassembled WGS sequence"/>
</dbReference>
<dbReference type="InterPro" id="IPR052158">
    <property type="entry name" value="INH-QAR"/>
</dbReference>
<sequence length="231" mass="24226">MSETAPKLKALMVLFPGFNTLDMNGPFEVLARAGLFEMVTAAENEITRSAEGVQVKRDIALDVELMANVDEYDVLIVPGGPGPQVRAQLGQDGGPFMNLICSFEILGPRASASHPRLLLSICTGALFLGSVGVFNGLHCTTHWAYYEELTGFNVESATRAVAATPGKVLAARFVDAGVNSSGVRIVSAGGVSCGIDAGLHVVKVFAGEAAAREVAEGLDYAWRKTDGVVLG</sequence>
<reference evidence="3" key="4">
    <citation type="journal article" date="2015" name="G3 (Bethesda)">
        <title>Genome sequences of three phytopathogenic species of the Magnaporthaceae family of fungi.</title>
        <authorList>
            <person name="Okagaki L.H."/>
            <person name="Nunes C.C."/>
            <person name="Sailsbery J."/>
            <person name="Clay B."/>
            <person name="Brown D."/>
            <person name="John T."/>
            <person name="Oh Y."/>
            <person name="Young N."/>
            <person name="Fitzgerald M."/>
            <person name="Haas B.J."/>
            <person name="Zeng Q."/>
            <person name="Young S."/>
            <person name="Adiconis X."/>
            <person name="Fan L."/>
            <person name="Levin J.Z."/>
            <person name="Mitchell T.K."/>
            <person name="Okubara P.A."/>
            <person name="Farman M.L."/>
            <person name="Kohn L.M."/>
            <person name="Birren B."/>
            <person name="Ma L.-J."/>
            <person name="Dean R.A."/>
        </authorList>
    </citation>
    <scope>NUCLEOTIDE SEQUENCE</scope>
    <source>
        <strain evidence="3">ATCC 64411 / 73-15</strain>
    </source>
</reference>
<name>A0A0C4DQ28_MAGP6</name>
<dbReference type="Pfam" id="PF01965">
    <property type="entry name" value="DJ-1_PfpI"/>
    <property type="match status" value="1"/>
</dbReference>
<dbReference type="InterPro" id="IPR002818">
    <property type="entry name" value="DJ-1/PfpI"/>
</dbReference>
<dbReference type="EMBL" id="GL876967">
    <property type="protein sequence ID" value="KLU82897.1"/>
    <property type="molecule type" value="Genomic_DNA"/>
</dbReference>
<evidence type="ECO:0000313" key="4">
    <source>
        <dbReference type="Proteomes" id="UP000011715"/>
    </source>
</evidence>
<evidence type="ECO:0000259" key="1">
    <source>
        <dbReference type="Pfam" id="PF01965"/>
    </source>
</evidence>
<reference evidence="3" key="5">
    <citation type="submission" date="2015-06" db="UniProtKB">
        <authorList>
            <consortium name="EnsemblFungi"/>
        </authorList>
    </citation>
    <scope>IDENTIFICATION</scope>
    <source>
        <strain evidence="3">ATCC 64411</strain>
    </source>
</reference>
<reference evidence="2" key="3">
    <citation type="submission" date="2011-03" db="EMBL/GenBank/DDBJ databases">
        <title>Annotation of Magnaporthe poae ATCC 64411.</title>
        <authorList>
            <person name="Ma L.-J."/>
            <person name="Dead R."/>
            <person name="Young S.K."/>
            <person name="Zeng Q."/>
            <person name="Gargeya S."/>
            <person name="Fitzgerald M."/>
            <person name="Haas B."/>
            <person name="Abouelleil A."/>
            <person name="Alvarado L."/>
            <person name="Arachchi H.M."/>
            <person name="Berlin A."/>
            <person name="Brown A."/>
            <person name="Chapman S.B."/>
            <person name="Chen Z."/>
            <person name="Dunbar C."/>
            <person name="Freedman E."/>
            <person name="Gearin G."/>
            <person name="Gellesch M."/>
            <person name="Goldberg J."/>
            <person name="Griggs A."/>
            <person name="Gujja S."/>
            <person name="Heiman D."/>
            <person name="Howarth C."/>
            <person name="Larson L."/>
            <person name="Lui A."/>
            <person name="MacDonald P.J.P."/>
            <person name="Mehta T."/>
            <person name="Montmayeur A."/>
            <person name="Murphy C."/>
            <person name="Neiman D."/>
            <person name="Pearson M."/>
            <person name="Priest M."/>
            <person name="Roberts A."/>
            <person name="Saif S."/>
            <person name="Shea T."/>
            <person name="Shenoy N."/>
            <person name="Sisk P."/>
            <person name="Stolte C."/>
            <person name="Sykes S."/>
            <person name="Yandava C."/>
            <person name="Wortman J."/>
            <person name="Nusbaum C."/>
            <person name="Birren B."/>
        </authorList>
    </citation>
    <scope>NUCLEOTIDE SEQUENCE</scope>
    <source>
        <strain evidence="2">ATCC 64411</strain>
    </source>
</reference>
<dbReference type="Gene3D" id="3.40.50.880">
    <property type="match status" value="1"/>
</dbReference>
<dbReference type="OMA" id="LVEFITC"/>
<keyword evidence="4" id="KW-1185">Reference proteome</keyword>
<accession>A0A0C4DQ28</accession>
<dbReference type="SUPFAM" id="SSF52317">
    <property type="entry name" value="Class I glutamine amidotransferase-like"/>
    <property type="match status" value="1"/>
</dbReference>